<evidence type="ECO:0000256" key="2">
    <source>
        <dbReference type="ARBA" id="ARBA00022676"/>
    </source>
</evidence>
<dbReference type="InterPro" id="IPR029044">
    <property type="entry name" value="Nucleotide-diphossugar_trans"/>
</dbReference>
<comment type="similarity">
    <text evidence="1">Belongs to the glycosyltransferase 2 family.</text>
</comment>
<dbReference type="EMBL" id="PDPS01000027">
    <property type="protein sequence ID" value="PID57388.1"/>
    <property type="molecule type" value="Genomic_DNA"/>
</dbReference>
<dbReference type="SUPFAM" id="SSF53448">
    <property type="entry name" value="Nucleotide-diphospho-sugar transferases"/>
    <property type="match status" value="1"/>
</dbReference>
<keyword evidence="3 5" id="KW-0808">Transferase</keyword>
<evidence type="ECO:0000313" key="6">
    <source>
        <dbReference type="Proteomes" id="UP000229740"/>
    </source>
</evidence>
<sequence>MQTISGLVSIVIVNRNGGTYLPSCLNALAEQSCRRLEVILVDNASQDNSFQVISDFRKKHPEVALRVIKNSENVGFCRGNNQAMAVSSGEFILALNADVTLEAEFVAVLVGCMNSLPSCGLATGKLLSADNPKTLDSAGIKLYKTRRTVDRGQQEEDCGQYGKREDVFGGSGAACLYRRRMLEEIKYGDHEYFDELFFAYKEDTDLAWRARLRGWRCVYDPDARGRHFRNWGRGKRTQIPRWIRCHSLKNRYLILLKNERLESLRCGFFHLLGYEVLSILYLLFREPYLWKAFWMLFQSLPEGIRKRRLTQADVQSSVCREYVVPWLR</sequence>
<dbReference type="PANTHER" id="PTHR43179:SF12">
    <property type="entry name" value="GALACTOFURANOSYLTRANSFERASE GLFT2"/>
    <property type="match status" value="1"/>
</dbReference>
<dbReference type="Proteomes" id="UP000229740">
    <property type="component" value="Unassembled WGS sequence"/>
</dbReference>
<accession>A0A2G6E6I0</accession>
<proteinExistence type="inferred from homology"/>
<name>A0A2G6E6I0_9BACT</name>
<reference evidence="5 6" key="1">
    <citation type="submission" date="2017-10" db="EMBL/GenBank/DDBJ databases">
        <title>Novel microbial diversity and functional potential in the marine mammal oral microbiome.</title>
        <authorList>
            <person name="Dudek N.K."/>
            <person name="Sun C.L."/>
            <person name="Burstein D."/>
            <person name="Kantor R.S."/>
            <person name="Aliaga Goltsman D.S."/>
            <person name="Bik E.M."/>
            <person name="Thomas B.C."/>
            <person name="Banfield J.F."/>
            <person name="Relman D.A."/>
        </authorList>
    </citation>
    <scope>NUCLEOTIDE SEQUENCE [LARGE SCALE GENOMIC DNA]</scope>
    <source>
        <strain evidence="5">DOLZORAL124_49_17</strain>
    </source>
</reference>
<evidence type="ECO:0000256" key="3">
    <source>
        <dbReference type="ARBA" id="ARBA00022679"/>
    </source>
</evidence>
<protein>
    <submittedName>
        <fullName evidence="5">Glycosyl transferase</fullName>
    </submittedName>
</protein>
<feature type="domain" description="Glycosyltransferase 2-like" evidence="4">
    <location>
        <begin position="9"/>
        <end position="118"/>
    </location>
</feature>
<dbReference type="AlphaFoldDB" id="A0A2G6E6I0"/>
<dbReference type="PANTHER" id="PTHR43179">
    <property type="entry name" value="RHAMNOSYLTRANSFERASE WBBL"/>
    <property type="match status" value="1"/>
</dbReference>
<evidence type="ECO:0000259" key="4">
    <source>
        <dbReference type="Pfam" id="PF00535"/>
    </source>
</evidence>
<dbReference type="Pfam" id="PF00535">
    <property type="entry name" value="Glycos_transf_2"/>
    <property type="match status" value="1"/>
</dbReference>
<keyword evidence="2" id="KW-0328">Glycosyltransferase</keyword>
<organism evidence="5 6">
    <name type="scientific">candidate division KSB3 bacterium</name>
    <dbReference type="NCBI Taxonomy" id="2044937"/>
    <lineage>
        <taxon>Bacteria</taxon>
        <taxon>candidate division KSB3</taxon>
    </lineage>
</organism>
<dbReference type="CDD" id="cd04186">
    <property type="entry name" value="GT_2_like_c"/>
    <property type="match status" value="1"/>
</dbReference>
<comment type="caution">
    <text evidence="5">The sequence shown here is derived from an EMBL/GenBank/DDBJ whole genome shotgun (WGS) entry which is preliminary data.</text>
</comment>
<dbReference type="Gene3D" id="3.90.550.10">
    <property type="entry name" value="Spore Coat Polysaccharide Biosynthesis Protein SpsA, Chain A"/>
    <property type="match status" value="1"/>
</dbReference>
<dbReference type="GO" id="GO:0016757">
    <property type="term" value="F:glycosyltransferase activity"/>
    <property type="evidence" value="ECO:0007669"/>
    <property type="project" value="UniProtKB-KW"/>
</dbReference>
<evidence type="ECO:0000313" key="5">
    <source>
        <dbReference type="EMBL" id="PID57388.1"/>
    </source>
</evidence>
<dbReference type="InterPro" id="IPR001173">
    <property type="entry name" value="Glyco_trans_2-like"/>
</dbReference>
<gene>
    <name evidence="5" type="ORF">CSB45_07640</name>
</gene>
<evidence type="ECO:0000256" key="1">
    <source>
        <dbReference type="ARBA" id="ARBA00006739"/>
    </source>
</evidence>